<name>A0A1F5B3H3_9BACT</name>
<dbReference type="AlphaFoldDB" id="A0A1F5B3H3"/>
<evidence type="ECO:0000313" key="2">
    <source>
        <dbReference type="EMBL" id="OGD25172.1"/>
    </source>
</evidence>
<evidence type="ECO:0000256" key="1">
    <source>
        <dbReference type="SAM" id="Phobius"/>
    </source>
</evidence>
<feature type="transmembrane region" description="Helical" evidence="1">
    <location>
        <begin position="12"/>
        <end position="31"/>
    </location>
</feature>
<organism evidence="2 3">
    <name type="scientific">Candidatus Azambacteria bacterium RIFCSPHIGHO2_01_FULL_40_24</name>
    <dbReference type="NCBI Taxonomy" id="1797301"/>
    <lineage>
        <taxon>Bacteria</taxon>
        <taxon>Candidatus Azamiibacteriota</taxon>
    </lineage>
</organism>
<sequence>MDKGEIGTNVWIGIVVLLGGFFISLIAFMGFVLENSAFTFTAGILLALLGIIIAISERLLL</sequence>
<evidence type="ECO:0000313" key="3">
    <source>
        <dbReference type="Proteomes" id="UP000176431"/>
    </source>
</evidence>
<dbReference type="EMBL" id="MEYK01000020">
    <property type="protein sequence ID" value="OGD25172.1"/>
    <property type="molecule type" value="Genomic_DNA"/>
</dbReference>
<protein>
    <submittedName>
        <fullName evidence="2">Uncharacterized protein</fullName>
    </submittedName>
</protein>
<gene>
    <name evidence="2" type="ORF">A2819_00195</name>
</gene>
<feature type="transmembrane region" description="Helical" evidence="1">
    <location>
        <begin position="37"/>
        <end position="55"/>
    </location>
</feature>
<accession>A0A1F5B3H3</accession>
<proteinExistence type="predicted"/>
<keyword evidence="1" id="KW-1133">Transmembrane helix</keyword>
<keyword evidence="1" id="KW-0812">Transmembrane</keyword>
<keyword evidence="1" id="KW-0472">Membrane</keyword>
<dbReference type="Proteomes" id="UP000176431">
    <property type="component" value="Unassembled WGS sequence"/>
</dbReference>
<comment type="caution">
    <text evidence="2">The sequence shown here is derived from an EMBL/GenBank/DDBJ whole genome shotgun (WGS) entry which is preliminary data.</text>
</comment>
<reference evidence="2 3" key="1">
    <citation type="journal article" date="2016" name="Nat. Commun.">
        <title>Thousands of microbial genomes shed light on interconnected biogeochemical processes in an aquifer system.</title>
        <authorList>
            <person name="Anantharaman K."/>
            <person name="Brown C.T."/>
            <person name="Hug L.A."/>
            <person name="Sharon I."/>
            <person name="Castelle C.J."/>
            <person name="Probst A.J."/>
            <person name="Thomas B.C."/>
            <person name="Singh A."/>
            <person name="Wilkins M.J."/>
            <person name="Karaoz U."/>
            <person name="Brodie E.L."/>
            <person name="Williams K.H."/>
            <person name="Hubbard S.S."/>
            <person name="Banfield J.F."/>
        </authorList>
    </citation>
    <scope>NUCLEOTIDE SEQUENCE [LARGE SCALE GENOMIC DNA]</scope>
</reference>